<organism evidence="1 2">
    <name type="scientific">Trifolium medium</name>
    <dbReference type="NCBI Taxonomy" id="97028"/>
    <lineage>
        <taxon>Eukaryota</taxon>
        <taxon>Viridiplantae</taxon>
        <taxon>Streptophyta</taxon>
        <taxon>Embryophyta</taxon>
        <taxon>Tracheophyta</taxon>
        <taxon>Spermatophyta</taxon>
        <taxon>Magnoliopsida</taxon>
        <taxon>eudicotyledons</taxon>
        <taxon>Gunneridae</taxon>
        <taxon>Pentapetalae</taxon>
        <taxon>rosids</taxon>
        <taxon>fabids</taxon>
        <taxon>Fabales</taxon>
        <taxon>Fabaceae</taxon>
        <taxon>Papilionoideae</taxon>
        <taxon>50 kb inversion clade</taxon>
        <taxon>NPAAA clade</taxon>
        <taxon>Hologalegina</taxon>
        <taxon>IRL clade</taxon>
        <taxon>Trifolieae</taxon>
        <taxon>Trifolium</taxon>
    </lineage>
</organism>
<evidence type="ECO:0000313" key="2">
    <source>
        <dbReference type="Proteomes" id="UP000265520"/>
    </source>
</evidence>
<comment type="caution">
    <text evidence="1">The sequence shown here is derived from an EMBL/GenBank/DDBJ whole genome shotgun (WGS) entry which is preliminary data.</text>
</comment>
<name>A0A392V1W7_9FABA</name>
<dbReference type="EMBL" id="LXQA011007269">
    <property type="protein sequence ID" value="MCI80955.1"/>
    <property type="molecule type" value="Genomic_DNA"/>
</dbReference>
<dbReference type="AlphaFoldDB" id="A0A392V1W7"/>
<evidence type="ECO:0000313" key="1">
    <source>
        <dbReference type="EMBL" id="MCI80955.1"/>
    </source>
</evidence>
<feature type="non-terminal residue" evidence="1">
    <location>
        <position position="48"/>
    </location>
</feature>
<reference evidence="1 2" key="1">
    <citation type="journal article" date="2018" name="Front. Plant Sci.">
        <title>Red Clover (Trifolium pratense) and Zigzag Clover (T. medium) - A Picture of Genomic Similarities and Differences.</title>
        <authorList>
            <person name="Dluhosova J."/>
            <person name="Istvanek J."/>
            <person name="Nedelnik J."/>
            <person name="Repkova J."/>
        </authorList>
    </citation>
    <scope>NUCLEOTIDE SEQUENCE [LARGE SCALE GENOMIC DNA]</scope>
    <source>
        <strain evidence="2">cv. 10/8</strain>
        <tissue evidence="1">Leaf</tissue>
    </source>
</reference>
<keyword evidence="2" id="KW-1185">Reference proteome</keyword>
<protein>
    <submittedName>
        <fullName evidence="1">Uncharacterized protein</fullName>
    </submittedName>
</protein>
<accession>A0A392V1W7</accession>
<sequence length="48" mass="5234">MEAISEAFVFSLWGSSECGWTYLPAIGNSGGIMSIWSKLKASLVFTFI</sequence>
<proteinExistence type="predicted"/>
<dbReference type="Proteomes" id="UP000265520">
    <property type="component" value="Unassembled WGS sequence"/>
</dbReference>